<evidence type="ECO:0000256" key="1">
    <source>
        <dbReference type="ARBA" id="ARBA00022679"/>
    </source>
</evidence>
<dbReference type="EMBL" id="UIDG01000159">
    <property type="protein sequence ID" value="SUS06115.1"/>
    <property type="molecule type" value="Genomic_DNA"/>
</dbReference>
<keyword evidence="2" id="KW-0012">Acyltransferase</keyword>
<accession>A0A380TCD6</accession>
<dbReference type="PROSITE" id="PS51186">
    <property type="entry name" value="GNAT"/>
    <property type="match status" value="1"/>
</dbReference>
<organism evidence="4">
    <name type="scientific">metagenome</name>
    <dbReference type="NCBI Taxonomy" id="256318"/>
    <lineage>
        <taxon>unclassified sequences</taxon>
        <taxon>metagenomes</taxon>
    </lineage>
</organism>
<keyword evidence="1" id="KW-0808">Transferase</keyword>
<evidence type="ECO:0000256" key="2">
    <source>
        <dbReference type="ARBA" id="ARBA00023315"/>
    </source>
</evidence>
<name>A0A380TCD6_9ZZZZ</name>
<gene>
    <name evidence="4" type="ORF">DF3PB_2410009</name>
</gene>
<evidence type="ECO:0000259" key="3">
    <source>
        <dbReference type="PROSITE" id="PS51186"/>
    </source>
</evidence>
<dbReference type="Pfam" id="PF00583">
    <property type="entry name" value="Acetyltransf_1"/>
    <property type="match status" value="1"/>
</dbReference>
<dbReference type="PANTHER" id="PTHR43877:SF2">
    <property type="entry name" value="AMINOALKYLPHOSPHONATE N-ACETYLTRANSFERASE-RELATED"/>
    <property type="match status" value="1"/>
</dbReference>
<dbReference type="InterPro" id="IPR000182">
    <property type="entry name" value="GNAT_dom"/>
</dbReference>
<dbReference type="GO" id="GO:0016747">
    <property type="term" value="F:acyltransferase activity, transferring groups other than amino-acyl groups"/>
    <property type="evidence" value="ECO:0007669"/>
    <property type="project" value="InterPro"/>
</dbReference>
<evidence type="ECO:0000313" key="4">
    <source>
        <dbReference type="EMBL" id="SUS06115.1"/>
    </source>
</evidence>
<dbReference type="PANTHER" id="PTHR43877">
    <property type="entry name" value="AMINOALKYLPHOSPHONATE N-ACETYLTRANSFERASE-RELATED-RELATED"/>
    <property type="match status" value="1"/>
</dbReference>
<protein>
    <recommendedName>
        <fullName evidence="3">N-acetyltransferase domain-containing protein</fullName>
    </recommendedName>
</protein>
<feature type="domain" description="N-acetyltransferase" evidence="3">
    <location>
        <begin position="2"/>
        <end position="151"/>
    </location>
</feature>
<dbReference type="InterPro" id="IPR016181">
    <property type="entry name" value="Acyl_CoA_acyltransferase"/>
</dbReference>
<dbReference type="SUPFAM" id="SSF55729">
    <property type="entry name" value="Acyl-CoA N-acyltransferases (Nat)"/>
    <property type="match status" value="1"/>
</dbReference>
<dbReference type="InterPro" id="IPR050832">
    <property type="entry name" value="Bact_Acetyltransf"/>
</dbReference>
<proteinExistence type="predicted"/>
<dbReference type="AlphaFoldDB" id="A0A380TCD6"/>
<sequence>MSAVLPAGIEAAAGLALMHARCFDEAWDAKTFQTLLRMPGAFAHVAWTRAEPAEPVGFVVWRRAGDDAEVISIGVLPGQRGRRLGRRLLRTVILAATREGARRLVLEVAEGNAPARTLYAQMRLTEVGRRRGYYRKAHGAAEDALIMARDL</sequence>
<reference evidence="4" key="1">
    <citation type="submission" date="2018-07" db="EMBL/GenBank/DDBJ databases">
        <authorList>
            <person name="Quirk P.G."/>
            <person name="Krulwich T.A."/>
        </authorList>
    </citation>
    <scope>NUCLEOTIDE SEQUENCE</scope>
</reference>
<dbReference type="Gene3D" id="3.40.630.30">
    <property type="match status" value="1"/>
</dbReference>